<dbReference type="InterPro" id="IPR036259">
    <property type="entry name" value="MFS_trans_sf"/>
</dbReference>
<feature type="transmembrane region" description="Helical" evidence="4">
    <location>
        <begin position="38"/>
        <end position="60"/>
    </location>
</feature>
<comment type="caution">
    <text evidence="6">The sequence shown here is derived from an EMBL/GenBank/DDBJ whole genome shotgun (WGS) entry which is preliminary data.</text>
</comment>
<gene>
    <name evidence="6" type="ORF">AEST_11910</name>
</gene>
<accession>J2IH59</accession>
<feature type="transmembrane region" description="Helical" evidence="4">
    <location>
        <begin position="245"/>
        <end position="271"/>
    </location>
</feature>
<dbReference type="PANTHER" id="PTHR43129">
    <property type="entry name" value="FOSMIDOMYCIN RESISTANCE PROTEIN"/>
    <property type="match status" value="1"/>
</dbReference>
<evidence type="ECO:0000256" key="1">
    <source>
        <dbReference type="ARBA" id="ARBA00022692"/>
    </source>
</evidence>
<feature type="transmembrane region" description="Helical" evidence="4">
    <location>
        <begin position="72"/>
        <end position="92"/>
    </location>
</feature>
<proteinExistence type="predicted"/>
<dbReference type="AlphaFoldDB" id="J2IH59"/>
<feature type="transmembrane region" description="Helical" evidence="4">
    <location>
        <begin position="195"/>
        <end position="218"/>
    </location>
</feature>
<dbReference type="InterPro" id="IPR020846">
    <property type="entry name" value="MFS_dom"/>
</dbReference>
<evidence type="ECO:0000256" key="2">
    <source>
        <dbReference type="ARBA" id="ARBA00022989"/>
    </source>
</evidence>
<evidence type="ECO:0000313" key="6">
    <source>
        <dbReference type="EMBL" id="EJI86109.1"/>
    </source>
</evidence>
<evidence type="ECO:0000259" key="5">
    <source>
        <dbReference type="PROSITE" id="PS50850"/>
    </source>
</evidence>
<sequence length="426" mass="44954">MFLHSDQQTAEESSLSELTKSIAAAGTPASASFSPTVLVLPVVGAVSFVHLLNDIIQAILPAIYPMLKLDYALSFTQIGLITLIFQLTASLLQPAVGLYTDKHPKPLLLPLGMVFTLLGLVLLSLGQSFAMLLLASALIGLGSSTFHPEASRVARMASGGRYGFAQGLFQVGGNAGSALGPLLAALIIIPRGQGSIGWFCLLAIVGIMVLLRVSRWVVSSNARLQLRSAAKNGNGLTVQQTRQALLVLALLVFSKYVYMTCLSNFYTFYLIENFAVSVADSQLFLFLFLAAVAVGTVAGGPIGDRIGRKPVIWVSIVGAAPLALLLPYVNLAGAAVLTVLIGLIMSSAFSAIIVFAQELMPAKIGMISGVFYGMMFGISGISGIAAALLGMLADATSISTIFKLCAWFPLLGMLAFWLPRIPRPQT</sequence>
<dbReference type="InterPro" id="IPR011701">
    <property type="entry name" value="MFS"/>
</dbReference>
<dbReference type="Gene3D" id="1.20.1250.20">
    <property type="entry name" value="MFS general substrate transporter like domains"/>
    <property type="match status" value="2"/>
</dbReference>
<feature type="transmembrane region" description="Helical" evidence="4">
    <location>
        <begin position="112"/>
        <end position="141"/>
    </location>
</feature>
<evidence type="ECO:0000256" key="4">
    <source>
        <dbReference type="SAM" id="Phobius"/>
    </source>
</evidence>
<reference evidence="6 7" key="1">
    <citation type="journal article" date="2012" name="J. Bacteriol.">
        <title>Genome Sequence of Pectin-Degrading Alishewanella aestuarii Strain B11T, Isolated from Tidal Flat Sediment.</title>
        <authorList>
            <person name="Jung J."/>
            <person name="Choi S."/>
            <person name="Chun J."/>
            <person name="Park W."/>
        </authorList>
    </citation>
    <scope>NUCLEOTIDE SEQUENCE [LARGE SCALE GENOMIC DNA]</scope>
    <source>
        <strain evidence="6 7">B11</strain>
    </source>
</reference>
<protein>
    <submittedName>
        <fullName evidence="6">Putative fosmidomycin resistance protein</fullName>
    </submittedName>
</protein>
<keyword evidence="7" id="KW-1185">Reference proteome</keyword>
<keyword evidence="3 4" id="KW-0472">Membrane</keyword>
<feature type="transmembrane region" description="Helical" evidence="4">
    <location>
        <begin position="335"/>
        <end position="357"/>
    </location>
</feature>
<dbReference type="PANTHER" id="PTHR43129:SF1">
    <property type="entry name" value="FOSMIDOMYCIN RESISTANCE PROTEIN"/>
    <property type="match status" value="1"/>
</dbReference>
<dbReference type="GO" id="GO:0005886">
    <property type="term" value="C:plasma membrane"/>
    <property type="evidence" value="ECO:0007669"/>
    <property type="project" value="TreeGrafter"/>
</dbReference>
<feature type="transmembrane region" description="Helical" evidence="4">
    <location>
        <begin position="398"/>
        <end position="418"/>
    </location>
</feature>
<dbReference type="PATRIC" id="fig|1197174.4.peg.1161"/>
<evidence type="ECO:0000313" key="7">
    <source>
        <dbReference type="Proteomes" id="UP000012043"/>
    </source>
</evidence>
<dbReference type="EMBL" id="ALAB01000010">
    <property type="protein sequence ID" value="EJI86109.1"/>
    <property type="molecule type" value="Genomic_DNA"/>
</dbReference>
<dbReference type="SUPFAM" id="SSF103473">
    <property type="entry name" value="MFS general substrate transporter"/>
    <property type="match status" value="1"/>
</dbReference>
<feature type="transmembrane region" description="Helical" evidence="4">
    <location>
        <begin position="369"/>
        <end position="392"/>
    </location>
</feature>
<feature type="domain" description="Major facilitator superfamily (MFS) profile" evidence="5">
    <location>
        <begin position="42"/>
        <end position="424"/>
    </location>
</feature>
<feature type="transmembrane region" description="Helical" evidence="4">
    <location>
        <begin position="162"/>
        <end position="189"/>
    </location>
</feature>
<dbReference type="Pfam" id="PF07690">
    <property type="entry name" value="MFS_1"/>
    <property type="match status" value="1"/>
</dbReference>
<evidence type="ECO:0000256" key="3">
    <source>
        <dbReference type="ARBA" id="ARBA00023136"/>
    </source>
</evidence>
<name>J2IH59_9ALTE</name>
<dbReference type="Proteomes" id="UP000012043">
    <property type="component" value="Unassembled WGS sequence"/>
</dbReference>
<dbReference type="PROSITE" id="PS50850">
    <property type="entry name" value="MFS"/>
    <property type="match status" value="1"/>
</dbReference>
<organism evidence="6 7">
    <name type="scientific">Alishewanella aestuarii B11</name>
    <dbReference type="NCBI Taxonomy" id="1197174"/>
    <lineage>
        <taxon>Bacteria</taxon>
        <taxon>Pseudomonadati</taxon>
        <taxon>Pseudomonadota</taxon>
        <taxon>Gammaproteobacteria</taxon>
        <taxon>Alteromonadales</taxon>
        <taxon>Alteromonadaceae</taxon>
        <taxon>Alishewanella</taxon>
    </lineage>
</organism>
<keyword evidence="1 4" id="KW-0812">Transmembrane</keyword>
<feature type="transmembrane region" description="Helical" evidence="4">
    <location>
        <begin position="283"/>
        <end position="303"/>
    </location>
</feature>
<feature type="transmembrane region" description="Helical" evidence="4">
    <location>
        <begin position="310"/>
        <end position="329"/>
    </location>
</feature>
<keyword evidence="2 4" id="KW-1133">Transmembrane helix</keyword>
<dbReference type="GO" id="GO:0022857">
    <property type="term" value="F:transmembrane transporter activity"/>
    <property type="evidence" value="ECO:0007669"/>
    <property type="project" value="InterPro"/>
</dbReference>
<dbReference type="CDD" id="cd17478">
    <property type="entry name" value="MFS_FsR"/>
    <property type="match status" value="1"/>
</dbReference>